<name>A0AAD5GI93_AMBAR</name>
<dbReference type="PANTHER" id="PTHR31267">
    <property type="entry name" value="DENTIN SIALOPHOSPHOPROTEIN-LIKE PROTEIN"/>
    <property type="match status" value="1"/>
</dbReference>
<feature type="non-terminal residue" evidence="2">
    <location>
        <position position="268"/>
    </location>
</feature>
<gene>
    <name evidence="2" type="ORF">M8C21_026495</name>
</gene>
<evidence type="ECO:0000313" key="2">
    <source>
        <dbReference type="EMBL" id="KAI7741206.1"/>
    </source>
</evidence>
<feature type="region of interest" description="Disordered" evidence="1">
    <location>
        <begin position="88"/>
        <end position="115"/>
    </location>
</feature>
<feature type="non-terminal residue" evidence="2">
    <location>
        <position position="1"/>
    </location>
</feature>
<feature type="compositionally biased region" description="Polar residues" evidence="1">
    <location>
        <begin position="88"/>
        <end position="105"/>
    </location>
</feature>
<feature type="region of interest" description="Disordered" evidence="1">
    <location>
        <begin position="199"/>
        <end position="219"/>
    </location>
</feature>
<dbReference type="AlphaFoldDB" id="A0AAD5GI93"/>
<comment type="caution">
    <text evidence="2">The sequence shown here is derived from an EMBL/GenBank/DDBJ whole genome shotgun (WGS) entry which is preliminary data.</text>
</comment>
<proteinExistence type="predicted"/>
<dbReference type="PANTHER" id="PTHR31267:SF2">
    <property type="entry name" value="EXPRESSED PROTEIN"/>
    <property type="match status" value="1"/>
</dbReference>
<reference evidence="2" key="1">
    <citation type="submission" date="2022-06" db="EMBL/GenBank/DDBJ databases">
        <title>Uncovering the hologenomic basis of an extraordinary plant invasion.</title>
        <authorList>
            <person name="Bieker V.C."/>
            <person name="Martin M.D."/>
            <person name="Gilbert T."/>
            <person name="Hodgins K."/>
            <person name="Battlay P."/>
            <person name="Petersen B."/>
            <person name="Wilson J."/>
        </authorList>
    </citation>
    <scope>NUCLEOTIDE SEQUENCE</scope>
    <source>
        <strain evidence="2">AA19_3_7</strain>
        <tissue evidence="2">Leaf</tissue>
    </source>
</reference>
<keyword evidence="3" id="KW-1185">Reference proteome</keyword>
<feature type="compositionally biased region" description="Basic and acidic residues" evidence="1">
    <location>
        <begin position="106"/>
        <end position="115"/>
    </location>
</feature>
<dbReference type="EMBL" id="JAMZMK010008242">
    <property type="protein sequence ID" value="KAI7741206.1"/>
    <property type="molecule type" value="Genomic_DNA"/>
</dbReference>
<organism evidence="2 3">
    <name type="scientific">Ambrosia artemisiifolia</name>
    <name type="common">Common ragweed</name>
    <dbReference type="NCBI Taxonomy" id="4212"/>
    <lineage>
        <taxon>Eukaryota</taxon>
        <taxon>Viridiplantae</taxon>
        <taxon>Streptophyta</taxon>
        <taxon>Embryophyta</taxon>
        <taxon>Tracheophyta</taxon>
        <taxon>Spermatophyta</taxon>
        <taxon>Magnoliopsida</taxon>
        <taxon>eudicotyledons</taxon>
        <taxon>Gunneridae</taxon>
        <taxon>Pentapetalae</taxon>
        <taxon>asterids</taxon>
        <taxon>campanulids</taxon>
        <taxon>Asterales</taxon>
        <taxon>Asteraceae</taxon>
        <taxon>Asteroideae</taxon>
        <taxon>Heliantheae alliance</taxon>
        <taxon>Heliantheae</taxon>
        <taxon>Ambrosia</taxon>
    </lineage>
</organism>
<protein>
    <submittedName>
        <fullName evidence="2">Uncharacterized protein</fullName>
    </submittedName>
</protein>
<accession>A0AAD5GI93</accession>
<dbReference type="Proteomes" id="UP001206925">
    <property type="component" value="Unassembled WGS sequence"/>
</dbReference>
<sequence>PGSEPHGSYTPEPPLQPKPRLKLRALWGLKLPDLELEPQIVGPALLMPGNGVGDRVHNFFAQENLPQGLRSQDENWSLNDNLWVGNQKQFGVSDSSPRNYNAQQSETERGHEGQRVPDQYLFNAQTNARPEFARSPSQSHHEQPSSNGYMYGQQNFQTRPDEANFMGVNRQYDQNNANQRGFPFHESQQEPVLEQPPKNLFRSESSDAHGSFDLFGGQHQTNSQYAGLLQQPLQQQSGYGDTQQLQQQLMLRKMQELQRQQEIQKQQN</sequence>
<feature type="region of interest" description="Disordered" evidence="1">
    <location>
        <begin position="131"/>
        <end position="154"/>
    </location>
</feature>
<evidence type="ECO:0000313" key="3">
    <source>
        <dbReference type="Proteomes" id="UP001206925"/>
    </source>
</evidence>
<evidence type="ECO:0000256" key="1">
    <source>
        <dbReference type="SAM" id="MobiDB-lite"/>
    </source>
</evidence>